<evidence type="ECO:0000256" key="1">
    <source>
        <dbReference type="SAM" id="Phobius"/>
    </source>
</evidence>
<organism evidence="2">
    <name type="scientific">Opuntia streptacantha</name>
    <name type="common">Prickly pear cactus</name>
    <name type="synonym">Opuntia cardona</name>
    <dbReference type="NCBI Taxonomy" id="393608"/>
    <lineage>
        <taxon>Eukaryota</taxon>
        <taxon>Viridiplantae</taxon>
        <taxon>Streptophyta</taxon>
        <taxon>Embryophyta</taxon>
        <taxon>Tracheophyta</taxon>
        <taxon>Spermatophyta</taxon>
        <taxon>Magnoliopsida</taxon>
        <taxon>eudicotyledons</taxon>
        <taxon>Gunneridae</taxon>
        <taxon>Pentapetalae</taxon>
        <taxon>Caryophyllales</taxon>
        <taxon>Cactineae</taxon>
        <taxon>Cactaceae</taxon>
        <taxon>Opuntioideae</taxon>
        <taxon>Opuntia</taxon>
    </lineage>
</organism>
<keyword evidence="1" id="KW-0812">Transmembrane</keyword>
<keyword evidence="1" id="KW-1133">Transmembrane helix</keyword>
<dbReference type="EMBL" id="GISG01107015">
    <property type="protein sequence ID" value="MBA4637793.1"/>
    <property type="molecule type" value="Transcribed_RNA"/>
</dbReference>
<feature type="transmembrane region" description="Helical" evidence="1">
    <location>
        <begin position="149"/>
        <end position="175"/>
    </location>
</feature>
<feature type="transmembrane region" description="Helical" evidence="1">
    <location>
        <begin position="207"/>
        <end position="227"/>
    </location>
</feature>
<sequence length="274" mass="31297">MADLCWSNWPSIQCSGHGKRRGHPSTFKSFPIGPGQVPCFIPFYPQPLSLRLSSHLCLDQHVLMLCLHLCMHGHPLPGGWFTLCLLIFFDDKYAHSSGPSLSWHFSYSLLSLSLACKHAQEYVFSYTCCCWHLGCLPKYRDEVKGKCPLVYDACFSEASPSFIMAFFWLFFAFFWCNSSGTQQTTCALGFKTELRFSARFHEVLLHVNWPAIPVLLTVHFLCLCWYIQSTYCWQSSVFFDTLSCIKGHYAHGLFPGHFFSRRSENGLLQCTGCS</sequence>
<evidence type="ECO:0000313" key="2">
    <source>
        <dbReference type="EMBL" id="MBA4637793.1"/>
    </source>
</evidence>
<keyword evidence="1" id="KW-0472">Membrane</keyword>
<reference evidence="2" key="2">
    <citation type="submission" date="2020-07" db="EMBL/GenBank/DDBJ databases">
        <authorList>
            <person name="Vera ALvarez R."/>
            <person name="Arias-Moreno D.M."/>
            <person name="Jimenez-Jacinto V."/>
            <person name="Jimenez-Bremont J.F."/>
            <person name="Swaminathan K."/>
            <person name="Moose S.P."/>
            <person name="Guerrero-Gonzalez M.L."/>
            <person name="Marino-Ramirez L."/>
            <person name="Landsman D."/>
            <person name="Rodriguez-Kessler M."/>
            <person name="Delgado-Sanchez P."/>
        </authorList>
    </citation>
    <scope>NUCLEOTIDE SEQUENCE</scope>
    <source>
        <tissue evidence="2">Cladode</tissue>
    </source>
</reference>
<dbReference type="AlphaFoldDB" id="A0A7C8ZB71"/>
<protein>
    <submittedName>
        <fullName evidence="2">Uncharacterized protein</fullName>
    </submittedName>
</protein>
<proteinExistence type="predicted"/>
<name>A0A7C8ZB71_OPUST</name>
<reference evidence="2" key="1">
    <citation type="journal article" date="2013" name="J. Plant Res.">
        <title>Effect of fungi and light on seed germination of three Opuntia species from semiarid lands of central Mexico.</title>
        <authorList>
            <person name="Delgado-Sanchez P."/>
            <person name="Jimenez-Bremont J.F."/>
            <person name="Guerrero-Gonzalez Mde L."/>
            <person name="Flores J."/>
        </authorList>
    </citation>
    <scope>NUCLEOTIDE SEQUENCE</scope>
    <source>
        <tissue evidence="2">Cladode</tissue>
    </source>
</reference>
<accession>A0A7C8ZB71</accession>